<name>A0AAE0S1W5_9BIVA</name>
<organism evidence="1 2">
    <name type="scientific">Potamilus streckersoni</name>
    <dbReference type="NCBI Taxonomy" id="2493646"/>
    <lineage>
        <taxon>Eukaryota</taxon>
        <taxon>Metazoa</taxon>
        <taxon>Spiralia</taxon>
        <taxon>Lophotrochozoa</taxon>
        <taxon>Mollusca</taxon>
        <taxon>Bivalvia</taxon>
        <taxon>Autobranchia</taxon>
        <taxon>Heteroconchia</taxon>
        <taxon>Palaeoheterodonta</taxon>
        <taxon>Unionida</taxon>
        <taxon>Unionoidea</taxon>
        <taxon>Unionidae</taxon>
        <taxon>Ambleminae</taxon>
        <taxon>Lampsilini</taxon>
        <taxon>Potamilus</taxon>
    </lineage>
</organism>
<gene>
    <name evidence="1" type="ORF">CHS0354_022898</name>
</gene>
<reference evidence="1" key="2">
    <citation type="journal article" date="2021" name="Genome Biol. Evol.">
        <title>Developing a high-quality reference genome for a parasitic bivalve with doubly uniparental inheritance (Bivalvia: Unionida).</title>
        <authorList>
            <person name="Smith C.H."/>
        </authorList>
    </citation>
    <scope>NUCLEOTIDE SEQUENCE</scope>
    <source>
        <strain evidence="1">CHS0354</strain>
        <tissue evidence="1">Mantle</tissue>
    </source>
</reference>
<evidence type="ECO:0000313" key="2">
    <source>
        <dbReference type="Proteomes" id="UP001195483"/>
    </source>
</evidence>
<comment type="caution">
    <text evidence="1">The sequence shown here is derived from an EMBL/GenBank/DDBJ whole genome shotgun (WGS) entry which is preliminary data.</text>
</comment>
<accession>A0AAE0S1W5</accession>
<evidence type="ECO:0000313" key="1">
    <source>
        <dbReference type="EMBL" id="KAK3583852.1"/>
    </source>
</evidence>
<sequence length="81" mass="9025">MEEELFLERIGRVEMKVWSVLFLAEGNGGMDIGIIIGMGSGGRRSNVDKSIRTEASLDSQVRKEHDLRALSDCNDAEQEEV</sequence>
<dbReference type="AlphaFoldDB" id="A0AAE0S1W5"/>
<protein>
    <submittedName>
        <fullName evidence="1">Uncharacterized protein</fullName>
    </submittedName>
</protein>
<proteinExistence type="predicted"/>
<dbReference type="EMBL" id="JAEAOA010001385">
    <property type="protein sequence ID" value="KAK3583852.1"/>
    <property type="molecule type" value="Genomic_DNA"/>
</dbReference>
<keyword evidence="2" id="KW-1185">Reference proteome</keyword>
<dbReference type="Proteomes" id="UP001195483">
    <property type="component" value="Unassembled WGS sequence"/>
</dbReference>
<reference evidence="1" key="3">
    <citation type="submission" date="2023-05" db="EMBL/GenBank/DDBJ databases">
        <authorList>
            <person name="Smith C.H."/>
        </authorList>
    </citation>
    <scope>NUCLEOTIDE SEQUENCE</scope>
    <source>
        <strain evidence="1">CHS0354</strain>
        <tissue evidence="1">Mantle</tissue>
    </source>
</reference>
<reference evidence="1" key="1">
    <citation type="journal article" date="2021" name="Genome Biol. Evol.">
        <title>A High-Quality Reference Genome for a Parasitic Bivalve with Doubly Uniparental Inheritance (Bivalvia: Unionida).</title>
        <authorList>
            <person name="Smith C.H."/>
        </authorList>
    </citation>
    <scope>NUCLEOTIDE SEQUENCE</scope>
    <source>
        <strain evidence="1">CHS0354</strain>
    </source>
</reference>